<dbReference type="AlphaFoldDB" id="A0A1Z4KWP9"/>
<sequence length="107" mass="12491">MQPTISIPKHWDYPRFVFGQRTQQGVILGLEYYPPDTQLAYEYSHGWRYGLIRDKRCQEISHYQESQLQQLSKQELLAQITAELEQHQTQIMILQQQLAAIKGGSNG</sequence>
<name>A0A1Z4KWP9_ANAVA</name>
<proteinExistence type="predicted"/>
<protein>
    <submittedName>
        <fullName evidence="1">Uncharacterized protein</fullName>
    </submittedName>
</protein>
<gene>
    <name evidence="1" type="ORF">NIES23_61860</name>
</gene>
<keyword evidence="1" id="KW-0614">Plasmid</keyword>
<evidence type="ECO:0000313" key="1">
    <source>
        <dbReference type="EMBL" id="BAY73358.1"/>
    </source>
</evidence>
<dbReference type="EMBL" id="AP018219">
    <property type="protein sequence ID" value="BAY73358.1"/>
    <property type="molecule type" value="Genomic_DNA"/>
</dbReference>
<reference evidence="1 2" key="1">
    <citation type="submission" date="2017-06" db="EMBL/GenBank/DDBJ databases">
        <title>Genome sequencing of cyanobaciteial culture collection at National Institute for Environmental Studies (NIES).</title>
        <authorList>
            <person name="Hirose Y."/>
            <person name="Shimura Y."/>
            <person name="Fujisawa T."/>
            <person name="Nakamura Y."/>
            <person name="Kawachi M."/>
        </authorList>
    </citation>
    <scope>NUCLEOTIDE SEQUENCE [LARGE SCALE GENOMIC DNA]</scope>
    <source>
        <strain evidence="1 2">NIES-23</strain>
        <plasmid evidence="2">Plasmid Plasmid3 dna</plasmid>
    </source>
</reference>
<accession>A0A1Z4KWP9</accession>
<evidence type="ECO:0000313" key="2">
    <source>
        <dbReference type="Proteomes" id="UP000217507"/>
    </source>
</evidence>
<dbReference type="Proteomes" id="UP000217507">
    <property type="component" value="Plasmid Plasmid3 dna"/>
</dbReference>
<organism evidence="1 2">
    <name type="scientific">Trichormus variabilis NIES-23</name>
    <dbReference type="NCBI Taxonomy" id="1973479"/>
    <lineage>
        <taxon>Bacteria</taxon>
        <taxon>Bacillati</taxon>
        <taxon>Cyanobacteriota</taxon>
        <taxon>Cyanophyceae</taxon>
        <taxon>Nostocales</taxon>
        <taxon>Nostocaceae</taxon>
        <taxon>Trichormus</taxon>
    </lineage>
</organism>
<geneLocation type="plasmid" evidence="1">
    <name>plasmid3</name>
</geneLocation>